<evidence type="ECO:0000256" key="3">
    <source>
        <dbReference type="ARBA" id="ARBA00012865"/>
    </source>
</evidence>
<dbReference type="PRINTS" id="PR00118">
    <property type="entry name" value="BLACTAMASEA"/>
</dbReference>
<evidence type="ECO:0000313" key="10">
    <source>
        <dbReference type="Proteomes" id="UP000199181"/>
    </source>
</evidence>
<proteinExistence type="inferred from homology"/>
<keyword evidence="5 6" id="KW-0046">Antibiotic resistance</keyword>
<evidence type="ECO:0000256" key="6">
    <source>
        <dbReference type="RuleBase" id="RU361140"/>
    </source>
</evidence>
<evidence type="ECO:0000256" key="7">
    <source>
        <dbReference type="SAM" id="MobiDB-lite"/>
    </source>
</evidence>
<dbReference type="InterPro" id="IPR045155">
    <property type="entry name" value="Beta-lactam_cat"/>
</dbReference>
<dbReference type="NCBIfam" id="NF033103">
    <property type="entry name" value="bla_class_A"/>
    <property type="match status" value="1"/>
</dbReference>
<dbReference type="GO" id="GO:0046677">
    <property type="term" value="P:response to antibiotic"/>
    <property type="evidence" value="ECO:0007669"/>
    <property type="project" value="UniProtKB-UniRule"/>
</dbReference>
<reference evidence="10" key="1">
    <citation type="submission" date="2016-10" db="EMBL/GenBank/DDBJ databases">
        <authorList>
            <person name="Varghese N."/>
            <person name="Submissions S."/>
        </authorList>
    </citation>
    <scope>NUCLEOTIDE SEQUENCE [LARGE SCALE GENOMIC DNA]</scope>
    <source>
        <strain evidence="10">DSM 16858</strain>
    </source>
</reference>
<protein>
    <recommendedName>
        <fullName evidence="3 6">Beta-lactamase</fullName>
        <ecNumber evidence="3 6">3.5.2.6</ecNumber>
    </recommendedName>
</protein>
<dbReference type="Gene3D" id="3.40.710.10">
    <property type="entry name" value="DD-peptidase/beta-lactamase superfamily"/>
    <property type="match status" value="1"/>
</dbReference>
<comment type="catalytic activity">
    <reaction evidence="1 6">
        <text>a beta-lactam + H2O = a substituted beta-amino acid</text>
        <dbReference type="Rhea" id="RHEA:20401"/>
        <dbReference type="ChEBI" id="CHEBI:15377"/>
        <dbReference type="ChEBI" id="CHEBI:35627"/>
        <dbReference type="ChEBI" id="CHEBI:140347"/>
        <dbReference type="EC" id="3.5.2.6"/>
    </reaction>
</comment>
<gene>
    <name evidence="9" type="ORF">SAMN05443639_117109</name>
</gene>
<dbReference type="Pfam" id="PF13354">
    <property type="entry name" value="Beta-lactamase2"/>
    <property type="match status" value="1"/>
</dbReference>
<evidence type="ECO:0000313" key="9">
    <source>
        <dbReference type="EMBL" id="SEU33472.1"/>
    </source>
</evidence>
<dbReference type="GO" id="GO:0030655">
    <property type="term" value="P:beta-lactam antibiotic catabolic process"/>
    <property type="evidence" value="ECO:0007669"/>
    <property type="project" value="InterPro"/>
</dbReference>
<dbReference type="InterPro" id="IPR000871">
    <property type="entry name" value="Beta-lactam_class-A"/>
</dbReference>
<dbReference type="AlphaFoldDB" id="A0A1I0L484"/>
<dbReference type="Proteomes" id="UP000199181">
    <property type="component" value="Unassembled WGS sequence"/>
</dbReference>
<dbReference type="SUPFAM" id="SSF56601">
    <property type="entry name" value="beta-lactamase/transpeptidase-like"/>
    <property type="match status" value="1"/>
</dbReference>
<dbReference type="EC" id="3.5.2.6" evidence="3 6"/>
<evidence type="ECO:0000256" key="4">
    <source>
        <dbReference type="ARBA" id="ARBA00022801"/>
    </source>
</evidence>
<sequence>MMGRRPVLLGLLAAVMTAPRETRAAGGPAADRRLRLAELERRHGGRLGVAVLDTASGARVLHRADERFPLCSTFKFLAAAQVLARVDRGEEQLGRRIVFSEADLVSYSPVTKEHVGGDGMTLEAICEAAITLSDNTAGNLLLDSFGGPAALTRYVRTLGDRKTRLDRRETELNEAKPGDPRDTTTPAAMLQDMQRLLVGDALSAGSRERLVAWLTASKTGAKRLRAGVPPDWRAGDKTGTSGNGVVNDIAIFWPPDRAPLLVSAYYRGPEGTGDAVLEAVGRLVAEFPAR</sequence>
<keyword evidence="4 6" id="KW-0378">Hydrolase</keyword>
<dbReference type="EMBL" id="FOIJ01000017">
    <property type="protein sequence ID" value="SEU33472.1"/>
    <property type="molecule type" value="Genomic_DNA"/>
</dbReference>
<organism evidence="9 10">
    <name type="scientific">Stigmatella erecta</name>
    <dbReference type="NCBI Taxonomy" id="83460"/>
    <lineage>
        <taxon>Bacteria</taxon>
        <taxon>Pseudomonadati</taxon>
        <taxon>Myxococcota</taxon>
        <taxon>Myxococcia</taxon>
        <taxon>Myxococcales</taxon>
        <taxon>Cystobacterineae</taxon>
        <taxon>Archangiaceae</taxon>
        <taxon>Stigmatella</taxon>
    </lineage>
</organism>
<feature type="compositionally biased region" description="Basic and acidic residues" evidence="7">
    <location>
        <begin position="165"/>
        <end position="182"/>
    </location>
</feature>
<accession>A0A1I0L484</accession>
<dbReference type="PANTHER" id="PTHR35333">
    <property type="entry name" value="BETA-LACTAMASE"/>
    <property type="match status" value="1"/>
</dbReference>
<keyword evidence="10" id="KW-1185">Reference proteome</keyword>
<dbReference type="PROSITE" id="PS00146">
    <property type="entry name" value="BETA_LACTAMASE_A"/>
    <property type="match status" value="1"/>
</dbReference>
<dbReference type="InterPro" id="IPR023650">
    <property type="entry name" value="Beta-lactam_class-A_AS"/>
</dbReference>
<feature type="domain" description="Beta-lactamase class A catalytic" evidence="8">
    <location>
        <begin position="48"/>
        <end position="265"/>
    </location>
</feature>
<evidence type="ECO:0000256" key="1">
    <source>
        <dbReference type="ARBA" id="ARBA00001526"/>
    </source>
</evidence>
<evidence type="ECO:0000256" key="5">
    <source>
        <dbReference type="ARBA" id="ARBA00023251"/>
    </source>
</evidence>
<feature type="region of interest" description="Disordered" evidence="7">
    <location>
        <begin position="165"/>
        <end position="185"/>
    </location>
</feature>
<dbReference type="InterPro" id="IPR012338">
    <property type="entry name" value="Beta-lactam/transpept-like"/>
</dbReference>
<dbReference type="PANTHER" id="PTHR35333:SF3">
    <property type="entry name" value="BETA-LACTAMASE-TYPE TRANSPEPTIDASE FOLD CONTAINING PROTEIN"/>
    <property type="match status" value="1"/>
</dbReference>
<evidence type="ECO:0000259" key="8">
    <source>
        <dbReference type="Pfam" id="PF13354"/>
    </source>
</evidence>
<evidence type="ECO:0000256" key="2">
    <source>
        <dbReference type="ARBA" id="ARBA00009009"/>
    </source>
</evidence>
<comment type="similarity">
    <text evidence="2 6">Belongs to the class-A beta-lactamase family.</text>
</comment>
<name>A0A1I0L484_9BACT</name>
<dbReference type="GO" id="GO:0008800">
    <property type="term" value="F:beta-lactamase activity"/>
    <property type="evidence" value="ECO:0007669"/>
    <property type="project" value="UniProtKB-UniRule"/>
</dbReference>